<feature type="compositionally biased region" description="Polar residues" evidence="3">
    <location>
        <begin position="943"/>
        <end position="958"/>
    </location>
</feature>
<dbReference type="Gene3D" id="3.40.140.10">
    <property type="entry name" value="Cytidine Deaminase, domain 2"/>
    <property type="match status" value="1"/>
</dbReference>
<evidence type="ECO:0000313" key="8">
    <source>
        <dbReference type="Proteomes" id="UP000572817"/>
    </source>
</evidence>
<dbReference type="InterPro" id="IPR036864">
    <property type="entry name" value="Zn2-C6_fun-type_DNA-bd_sf"/>
</dbReference>
<evidence type="ECO:0000256" key="3">
    <source>
        <dbReference type="SAM" id="MobiDB-lite"/>
    </source>
</evidence>
<dbReference type="GO" id="GO:0006139">
    <property type="term" value="P:nucleobase-containing compound metabolic process"/>
    <property type="evidence" value="ECO:0007669"/>
    <property type="project" value="UniProtKB-ARBA"/>
</dbReference>
<dbReference type="Proteomes" id="UP000572817">
    <property type="component" value="Unassembled WGS sequence"/>
</dbReference>
<protein>
    <submittedName>
        <fullName evidence="7">CMP/dCMP deaminase zinc-binding protein</fullName>
    </submittedName>
</protein>
<dbReference type="AlphaFoldDB" id="A0A8H4IYT5"/>
<feature type="compositionally biased region" description="Basic and acidic residues" evidence="3">
    <location>
        <begin position="350"/>
        <end position="367"/>
    </location>
</feature>
<organism evidence="7 8">
    <name type="scientific">Botryosphaeria dothidea</name>
    <dbReference type="NCBI Taxonomy" id="55169"/>
    <lineage>
        <taxon>Eukaryota</taxon>
        <taxon>Fungi</taxon>
        <taxon>Dikarya</taxon>
        <taxon>Ascomycota</taxon>
        <taxon>Pezizomycotina</taxon>
        <taxon>Dothideomycetes</taxon>
        <taxon>Dothideomycetes incertae sedis</taxon>
        <taxon>Botryosphaeriales</taxon>
        <taxon>Botryosphaeriaceae</taxon>
        <taxon>Botryosphaeria</taxon>
    </lineage>
</organism>
<keyword evidence="4" id="KW-0732">Signal</keyword>
<dbReference type="OrthoDB" id="408702at2759"/>
<comment type="subcellular location">
    <subcellularLocation>
        <location evidence="1">Nucleus</location>
    </subcellularLocation>
</comment>
<dbReference type="PROSITE" id="PS51747">
    <property type="entry name" value="CYT_DCMP_DEAMINASES_2"/>
    <property type="match status" value="1"/>
</dbReference>
<feature type="domain" description="Zn(2)-C6 fungal-type" evidence="5">
    <location>
        <begin position="268"/>
        <end position="299"/>
    </location>
</feature>
<feature type="chain" id="PRO_5034000986" evidence="4">
    <location>
        <begin position="20"/>
        <end position="1014"/>
    </location>
</feature>
<feature type="region of interest" description="Disordered" evidence="3">
    <location>
        <begin position="927"/>
        <end position="962"/>
    </location>
</feature>
<dbReference type="InterPro" id="IPR001138">
    <property type="entry name" value="Zn2Cys6_DnaBD"/>
</dbReference>
<dbReference type="CDD" id="cd01285">
    <property type="entry name" value="nucleoside_deaminase"/>
    <property type="match status" value="1"/>
</dbReference>
<dbReference type="CDD" id="cd12148">
    <property type="entry name" value="fungal_TF_MHR"/>
    <property type="match status" value="1"/>
</dbReference>
<dbReference type="SMART" id="SM00066">
    <property type="entry name" value="GAL4"/>
    <property type="match status" value="1"/>
</dbReference>
<dbReference type="SUPFAM" id="SSF53927">
    <property type="entry name" value="Cytidine deaminase-like"/>
    <property type="match status" value="1"/>
</dbReference>
<dbReference type="SUPFAM" id="SSF57701">
    <property type="entry name" value="Zn2/Cys6 DNA-binding domain"/>
    <property type="match status" value="1"/>
</dbReference>
<evidence type="ECO:0000256" key="2">
    <source>
        <dbReference type="ARBA" id="ARBA00023242"/>
    </source>
</evidence>
<dbReference type="EMBL" id="WWBZ02000016">
    <property type="protein sequence ID" value="KAF4309689.1"/>
    <property type="molecule type" value="Genomic_DNA"/>
</dbReference>
<dbReference type="PROSITE" id="PS00463">
    <property type="entry name" value="ZN2_CY6_FUNGAL_1"/>
    <property type="match status" value="1"/>
</dbReference>
<proteinExistence type="predicted"/>
<dbReference type="GO" id="GO:0003824">
    <property type="term" value="F:catalytic activity"/>
    <property type="evidence" value="ECO:0007669"/>
    <property type="project" value="InterPro"/>
</dbReference>
<dbReference type="Pfam" id="PF00172">
    <property type="entry name" value="Zn_clus"/>
    <property type="match status" value="1"/>
</dbReference>
<comment type="caution">
    <text evidence="7">The sequence shown here is derived from an EMBL/GenBank/DDBJ whole genome shotgun (WGS) entry which is preliminary data.</text>
</comment>
<sequence>MRSFYFVTRLSLFSLLAGGHTLQDAVASPALAINGIPHSTRAHWMRRANAALADMGSPCPFAAFGSAIVNHTAPGLGELVCIGANANSKTGNPTLHGEMAAIANCTAVLTDPSGSYNLTASEALDAFAELSLYTNAESCSMCASAIRWAGFKEYIYGTSIETLVEQGWGQIRMSSMEIFRQSFDLPTQSRLIAEVLTNETDPYFLWQYNPDYACPAGCSRSEDSCAADDDYHVVCIEKARITTAGTPLHCRAFFPIMSLLPTGRQRLACDECTRKKIKCDKTVPCSNCTKRGLQDACTRGRESDVSRQLSAAVASVEDRSSVQPQQGSVTDLAALVTSLSARLAELENAVKETRSDPTPARPKEQHHLPTSTLSYSSPAVTPGPGFSRLDSEAHGVISPLSSATAILNTTSADSEAASILEFLAWGRRKPDGHVVATPKSSSSLPHNIGDIEAGDCFDLATFEADPHISLLQTLFPSRHQIEQLVAYHEDCLLWYHGSFFPPVFREQLASFFDDHNGDIEHRGVDLQWAALLFSIMTGSMCCAPSQHIRSWGFQDSEKSTLSKQWHRAVLTCLHAGDYMTRHKLVSCEAIATLTLPAHLLGCSNNQSVLLASAVRIAQSLGLHRLSNSAKDPATERGRRVWCQLCTQDWFGIPFLESYTINPLYSQTSKPTNCHEDDLAELSGSVPTRAAYPRFLYDIARLMPQLQDGMLSSNTVYTKYEQVIKYDMRMRALANTQRPLFLSNAPIEPEWPPWVPWGRRSLTISSAHKIIMIHRQFLGQSFTNLAFSITRKTCVAAAKTILKEQKQADDTEGPHLWIYDAFSVTACIILCFDLLHLDPEDQRYAEHRKLIEEAVEILRNVTGSMIAKRGVRLVSALLSEADKLYTPDAENPRKRKAADSSLIGGIKRQRKFDMASFIKRFCGEAGQTPAALSRQETPADPVTISATPSDPQSNAQNVERSSDVDLSYTERLLKEAQDRTRSRTGVSSDLLSPRGNFENVSSFENLLFLAQTYDI</sequence>
<gene>
    <name evidence="7" type="ORF">GTA08_BOTSDO01870</name>
</gene>
<dbReference type="PANTHER" id="PTHR31001:SF90">
    <property type="entry name" value="CENTROMERE DNA-BINDING PROTEIN COMPLEX CBF3 SUBUNIT B"/>
    <property type="match status" value="1"/>
</dbReference>
<feature type="domain" description="CMP/dCMP-type deaminase" evidence="6">
    <location>
        <begin position="39"/>
        <end position="171"/>
    </location>
</feature>
<dbReference type="GO" id="GO:0000981">
    <property type="term" value="F:DNA-binding transcription factor activity, RNA polymerase II-specific"/>
    <property type="evidence" value="ECO:0007669"/>
    <property type="project" value="InterPro"/>
</dbReference>
<feature type="region of interest" description="Disordered" evidence="3">
    <location>
        <begin position="350"/>
        <end position="380"/>
    </location>
</feature>
<dbReference type="InterPro" id="IPR002125">
    <property type="entry name" value="CMP_dCMP_dom"/>
</dbReference>
<dbReference type="InterPro" id="IPR016193">
    <property type="entry name" value="Cytidine_deaminase-like"/>
</dbReference>
<evidence type="ECO:0000313" key="7">
    <source>
        <dbReference type="EMBL" id="KAF4309689.1"/>
    </source>
</evidence>
<dbReference type="Gene3D" id="4.10.240.10">
    <property type="entry name" value="Zn(2)-C6 fungal-type DNA-binding domain"/>
    <property type="match status" value="1"/>
</dbReference>
<evidence type="ECO:0000256" key="4">
    <source>
        <dbReference type="SAM" id="SignalP"/>
    </source>
</evidence>
<evidence type="ECO:0000259" key="5">
    <source>
        <dbReference type="PROSITE" id="PS50048"/>
    </source>
</evidence>
<feature type="compositionally biased region" description="Polar residues" evidence="3">
    <location>
        <begin position="368"/>
        <end position="379"/>
    </location>
</feature>
<dbReference type="InterPro" id="IPR050613">
    <property type="entry name" value="Sec_Metabolite_Reg"/>
</dbReference>
<feature type="signal peptide" evidence="4">
    <location>
        <begin position="1"/>
        <end position="19"/>
    </location>
</feature>
<dbReference type="CDD" id="cd00067">
    <property type="entry name" value="GAL4"/>
    <property type="match status" value="1"/>
</dbReference>
<evidence type="ECO:0000259" key="6">
    <source>
        <dbReference type="PROSITE" id="PS51747"/>
    </source>
</evidence>
<accession>A0A8H4IYT5</accession>
<keyword evidence="2" id="KW-0539">Nucleus</keyword>
<reference evidence="7" key="1">
    <citation type="submission" date="2020-04" db="EMBL/GenBank/DDBJ databases">
        <title>Genome Assembly and Annotation of Botryosphaeria dothidea sdau 11-99, a Latent Pathogen of Apple Fruit Ring Rot in China.</title>
        <authorList>
            <person name="Yu C."/>
            <person name="Diao Y."/>
            <person name="Lu Q."/>
            <person name="Zhao J."/>
            <person name="Cui S."/>
            <person name="Peng C."/>
            <person name="He B."/>
            <person name="Liu H."/>
        </authorList>
    </citation>
    <scope>NUCLEOTIDE SEQUENCE [LARGE SCALE GENOMIC DNA]</scope>
    <source>
        <strain evidence="7">Sdau11-99</strain>
    </source>
</reference>
<dbReference type="PANTHER" id="PTHR31001">
    <property type="entry name" value="UNCHARACTERIZED TRANSCRIPTIONAL REGULATORY PROTEIN"/>
    <property type="match status" value="1"/>
</dbReference>
<keyword evidence="8" id="KW-1185">Reference proteome</keyword>
<dbReference type="GO" id="GO:0005634">
    <property type="term" value="C:nucleus"/>
    <property type="evidence" value="ECO:0007669"/>
    <property type="project" value="UniProtKB-SubCell"/>
</dbReference>
<dbReference type="PROSITE" id="PS50048">
    <property type="entry name" value="ZN2_CY6_FUNGAL_2"/>
    <property type="match status" value="1"/>
</dbReference>
<name>A0A8H4IYT5_9PEZI</name>
<dbReference type="Pfam" id="PF00383">
    <property type="entry name" value="dCMP_cyt_deam_1"/>
    <property type="match status" value="1"/>
</dbReference>
<evidence type="ECO:0000256" key="1">
    <source>
        <dbReference type="ARBA" id="ARBA00004123"/>
    </source>
</evidence>
<dbReference type="GO" id="GO:0008270">
    <property type="term" value="F:zinc ion binding"/>
    <property type="evidence" value="ECO:0007669"/>
    <property type="project" value="InterPro"/>
</dbReference>